<proteinExistence type="predicted"/>
<evidence type="ECO:0000313" key="5">
    <source>
        <dbReference type="Proteomes" id="UP000799439"/>
    </source>
</evidence>
<dbReference type="Proteomes" id="UP000799439">
    <property type="component" value="Unassembled WGS sequence"/>
</dbReference>
<gene>
    <name evidence="4" type="ORF">K461DRAFT_280584</name>
</gene>
<dbReference type="Gene3D" id="3.30.40.10">
    <property type="entry name" value="Zinc/RING finger domain, C3HC4 (zinc finger)"/>
    <property type="match status" value="1"/>
</dbReference>
<dbReference type="Pfam" id="PF13920">
    <property type="entry name" value="zf-C3HC4_3"/>
    <property type="match status" value="1"/>
</dbReference>
<organism evidence="4 5">
    <name type="scientific">Myriangium duriaei CBS 260.36</name>
    <dbReference type="NCBI Taxonomy" id="1168546"/>
    <lineage>
        <taxon>Eukaryota</taxon>
        <taxon>Fungi</taxon>
        <taxon>Dikarya</taxon>
        <taxon>Ascomycota</taxon>
        <taxon>Pezizomycotina</taxon>
        <taxon>Dothideomycetes</taxon>
        <taxon>Dothideomycetidae</taxon>
        <taxon>Myriangiales</taxon>
        <taxon>Myriangiaceae</taxon>
        <taxon>Myriangium</taxon>
    </lineage>
</organism>
<feature type="region of interest" description="Disordered" evidence="2">
    <location>
        <begin position="281"/>
        <end position="304"/>
    </location>
</feature>
<keyword evidence="1" id="KW-0863">Zinc-finger</keyword>
<dbReference type="InterPro" id="IPR001841">
    <property type="entry name" value="Znf_RING"/>
</dbReference>
<dbReference type="EMBL" id="ML996089">
    <property type="protein sequence ID" value="KAF2150582.1"/>
    <property type="molecule type" value="Genomic_DNA"/>
</dbReference>
<keyword evidence="5" id="KW-1185">Reference proteome</keyword>
<keyword evidence="1" id="KW-0479">Metal-binding</keyword>
<evidence type="ECO:0000256" key="2">
    <source>
        <dbReference type="SAM" id="MobiDB-lite"/>
    </source>
</evidence>
<name>A0A9P4MF20_9PEZI</name>
<dbReference type="PROSITE" id="PS50089">
    <property type="entry name" value="ZF_RING_2"/>
    <property type="match status" value="1"/>
</dbReference>
<dbReference type="InterPro" id="IPR013083">
    <property type="entry name" value="Znf_RING/FYVE/PHD"/>
</dbReference>
<comment type="caution">
    <text evidence="4">The sequence shown here is derived from an EMBL/GenBank/DDBJ whole genome shotgun (WGS) entry which is preliminary data.</text>
</comment>
<dbReference type="SMART" id="SM00184">
    <property type="entry name" value="RING"/>
    <property type="match status" value="1"/>
</dbReference>
<feature type="domain" description="RING-type" evidence="3">
    <location>
        <begin position="314"/>
        <end position="363"/>
    </location>
</feature>
<sequence>MGTLSGLKERLPGYCEHKLPTSCQLTSIPGCCACADERSHAPSYPTYIDGIGFVSQGTRWQRYCWYCCKFWENRVAITNLRPAQTRLPDRPDQKEFLTTWYEFHRGYRIVTQQDGSERRVALLGEPWNQVEPGHLPRTLDELRAGRLRNSADERQHIEIEEDTTQGPSIEETLDSLLADAENGGEDPFSHNRIAGNVMQATGPIHTDTTERERRRAHDRAIRERRTAENFRRVFGSREEVESEDYVSPINRMFERARRYRPPPPAPLHPDVEAAIRASLAMPPPEASTDPLGLDVDDTRPGPKSDEDMMVKLNCKVCYTQLADTVFLPCGHLIMCKWCSDQHCPTLEHDHTRPSKSTTCPLCRKSVKQKYNVKLA</sequence>
<dbReference type="GO" id="GO:0008270">
    <property type="term" value="F:zinc ion binding"/>
    <property type="evidence" value="ECO:0007669"/>
    <property type="project" value="UniProtKB-KW"/>
</dbReference>
<dbReference type="SUPFAM" id="SSF57850">
    <property type="entry name" value="RING/U-box"/>
    <property type="match status" value="1"/>
</dbReference>
<keyword evidence="1" id="KW-0862">Zinc</keyword>
<evidence type="ECO:0000259" key="3">
    <source>
        <dbReference type="PROSITE" id="PS50089"/>
    </source>
</evidence>
<reference evidence="4" key="1">
    <citation type="journal article" date="2020" name="Stud. Mycol.">
        <title>101 Dothideomycetes genomes: a test case for predicting lifestyles and emergence of pathogens.</title>
        <authorList>
            <person name="Haridas S."/>
            <person name="Albert R."/>
            <person name="Binder M."/>
            <person name="Bloem J."/>
            <person name="Labutti K."/>
            <person name="Salamov A."/>
            <person name="Andreopoulos B."/>
            <person name="Baker S."/>
            <person name="Barry K."/>
            <person name="Bills G."/>
            <person name="Bluhm B."/>
            <person name="Cannon C."/>
            <person name="Castanera R."/>
            <person name="Culley D."/>
            <person name="Daum C."/>
            <person name="Ezra D."/>
            <person name="Gonzalez J."/>
            <person name="Henrissat B."/>
            <person name="Kuo A."/>
            <person name="Liang C."/>
            <person name="Lipzen A."/>
            <person name="Lutzoni F."/>
            <person name="Magnuson J."/>
            <person name="Mondo S."/>
            <person name="Nolan M."/>
            <person name="Ohm R."/>
            <person name="Pangilinan J."/>
            <person name="Park H.-J."/>
            <person name="Ramirez L."/>
            <person name="Alfaro M."/>
            <person name="Sun H."/>
            <person name="Tritt A."/>
            <person name="Yoshinaga Y."/>
            <person name="Zwiers L.-H."/>
            <person name="Turgeon B."/>
            <person name="Goodwin S."/>
            <person name="Spatafora J."/>
            <person name="Crous P."/>
            <person name="Grigoriev I."/>
        </authorList>
    </citation>
    <scope>NUCLEOTIDE SEQUENCE</scope>
    <source>
        <strain evidence="4">CBS 260.36</strain>
    </source>
</reference>
<evidence type="ECO:0000313" key="4">
    <source>
        <dbReference type="EMBL" id="KAF2150582.1"/>
    </source>
</evidence>
<protein>
    <recommendedName>
        <fullName evidence="3">RING-type domain-containing protein</fullName>
    </recommendedName>
</protein>
<evidence type="ECO:0000256" key="1">
    <source>
        <dbReference type="PROSITE-ProRule" id="PRU00175"/>
    </source>
</evidence>
<accession>A0A9P4MF20</accession>
<dbReference type="AlphaFoldDB" id="A0A9P4MF20"/>
<dbReference type="OrthoDB" id="1711136at2759"/>